<protein>
    <recommendedName>
        <fullName evidence="4">FLYWCH-type domain-containing protein</fullName>
    </recommendedName>
</protein>
<feature type="compositionally biased region" description="Acidic residues" evidence="1">
    <location>
        <begin position="26"/>
        <end position="42"/>
    </location>
</feature>
<comment type="caution">
    <text evidence="2">The sequence shown here is derived from an EMBL/GenBank/DDBJ whole genome shotgun (WGS) entry which is preliminary data.</text>
</comment>
<dbReference type="Gene3D" id="2.20.25.240">
    <property type="match status" value="1"/>
</dbReference>
<dbReference type="Proteomes" id="UP001201812">
    <property type="component" value="Unassembled WGS sequence"/>
</dbReference>
<feature type="region of interest" description="Disordered" evidence="1">
    <location>
        <begin position="1"/>
        <end position="55"/>
    </location>
</feature>
<sequence length="258" mass="29762">MASPREQLQQLHKAQKRARLPTADDSILEEQLVDEHEEEDSAASDQENRQPVQFQRGTTNQGNICLWYQEFRYVRIRKDGNWFRCERRTCKASLLLEDEENLTGVLGSNEHNHVAAPSRQQAETRRQHMKEQIQANPRTRPFRLRAHGRANGSRRGFGQNGYPLEIQIPPELLMKNGESILIYDSRNTRPDQADTVLVFSHSQTFSSAPRPWTQVLIIGCYVGSRLIVAVQALLPGKKSTYYREVLDVVRRLVNPNIY</sequence>
<feature type="compositionally biased region" description="Polar residues" evidence="1">
    <location>
        <begin position="1"/>
        <end position="12"/>
    </location>
</feature>
<evidence type="ECO:0000313" key="3">
    <source>
        <dbReference type="Proteomes" id="UP001201812"/>
    </source>
</evidence>
<reference evidence="2" key="1">
    <citation type="submission" date="2022-01" db="EMBL/GenBank/DDBJ databases">
        <title>Genome Sequence Resource for Two Populations of Ditylenchus destructor, the Migratory Endoparasitic Phytonematode.</title>
        <authorList>
            <person name="Zhang H."/>
            <person name="Lin R."/>
            <person name="Xie B."/>
        </authorList>
    </citation>
    <scope>NUCLEOTIDE SEQUENCE</scope>
    <source>
        <strain evidence="2">BazhouSP</strain>
    </source>
</reference>
<gene>
    <name evidence="2" type="ORF">DdX_04195</name>
</gene>
<evidence type="ECO:0008006" key="4">
    <source>
        <dbReference type="Google" id="ProtNLM"/>
    </source>
</evidence>
<proteinExistence type="predicted"/>
<evidence type="ECO:0000313" key="2">
    <source>
        <dbReference type="EMBL" id="KAI1721908.1"/>
    </source>
</evidence>
<accession>A0AAD4NAQ0</accession>
<name>A0AAD4NAQ0_9BILA</name>
<keyword evidence="3" id="KW-1185">Reference proteome</keyword>
<dbReference type="AlphaFoldDB" id="A0AAD4NAQ0"/>
<dbReference type="EMBL" id="JAKKPZ010000004">
    <property type="protein sequence ID" value="KAI1721908.1"/>
    <property type="molecule type" value="Genomic_DNA"/>
</dbReference>
<evidence type="ECO:0000256" key="1">
    <source>
        <dbReference type="SAM" id="MobiDB-lite"/>
    </source>
</evidence>
<organism evidence="2 3">
    <name type="scientific">Ditylenchus destructor</name>
    <dbReference type="NCBI Taxonomy" id="166010"/>
    <lineage>
        <taxon>Eukaryota</taxon>
        <taxon>Metazoa</taxon>
        <taxon>Ecdysozoa</taxon>
        <taxon>Nematoda</taxon>
        <taxon>Chromadorea</taxon>
        <taxon>Rhabditida</taxon>
        <taxon>Tylenchina</taxon>
        <taxon>Tylenchomorpha</taxon>
        <taxon>Sphaerularioidea</taxon>
        <taxon>Anguinidae</taxon>
        <taxon>Anguininae</taxon>
        <taxon>Ditylenchus</taxon>
    </lineage>
</organism>